<dbReference type="GeneID" id="2740005"/>
<evidence type="ECO:0000313" key="1">
    <source>
        <dbReference type="EMBL" id="AAS11635.1"/>
    </source>
</evidence>
<keyword evidence="2" id="KW-1185">Reference proteome</keyword>
<proteinExistence type="predicted"/>
<dbReference type="STRING" id="243275.TDE_1146"/>
<accession>Q73NK6</accession>
<organism evidence="1 2">
    <name type="scientific">Treponema denticola (strain ATCC 35405 / DSM 14222 / CIP 103919 / JCM 8153 / KCTC 15104)</name>
    <dbReference type="NCBI Taxonomy" id="243275"/>
    <lineage>
        <taxon>Bacteria</taxon>
        <taxon>Pseudomonadati</taxon>
        <taxon>Spirochaetota</taxon>
        <taxon>Spirochaetia</taxon>
        <taxon>Spirochaetales</taxon>
        <taxon>Treponemataceae</taxon>
        <taxon>Treponema</taxon>
    </lineage>
</organism>
<dbReference type="PaxDb" id="243275-TDE_1146"/>
<name>Q73NK6_TREDE</name>
<sequence>MNIDRQLANRALSAVGEPQLNETDKESKSFLLVKKFYLPTMLESLEMIPWTSGKKRARLEKDLSENHTDYSGAFKLPIDCGKIIELKDKSYYIVEGKTLYTDAAEAVLLYITNGKLPEGMGNVDDDFPDYDPPEYEAMFYQAFELRLASKFALELSGKPELHKMLLQEAAMIEEAAYRNTKTLSAGKKKGNSWWFD</sequence>
<dbReference type="AlphaFoldDB" id="Q73NK6"/>
<dbReference type="RefSeq" id="WP_010956893.1">
    <property type="nucleotide sequence ID" value="NC_002967.9"/>
</dbReference>
<protein>
    <submittedName>
        <fullName evidence="1">Uncharacterized protein</fullName>
    </submittedName>
</protein>
<reference evidence="1 2" key="1">
    <citation type="journal article" date="2004" name="Proc. Natl. Acad. Sci. U.S.A.">
        <title>Comparison of the genome of the oral pathogen Treponema denticola with other spirochete genomes.</title>
        <authorList>
            <person name="Seshadri R."/>
            <person name="Myers G.S."/>
            <person name="Tettelin H."/>
            <person name="Eisen J.A."/>
            <person name="Heidelberg J.F."/>
            <person name="Dodson R.J."/>
            <person name="Davidsen T.M."/>
            <person name="DeBoy R.T."/>
            <person name="Fouts D.E."/>
            <person name="Haft D.H."/>
            <person name="Selengut J."/>
            <person name="Ren Q."/>
            <person name="Brinkac L.M."/>
            <person name="Madupu R."/>
            <person name="Kolonay J."/>
            <person name="Durkin S.A."/>
            <person name="Daugherty S.C."/>
            <person name="Shetty J."/>
            <person name="Shvartsbeyn A."/>
            <person name="Gebregeorgis E."/>
            <person name="Geer K."/>
            <person name="Tsegaye G."/>
            <person name="Malek J."/>
            <person name="Ayodeji B."/>
            <person name="Shatsman S."/>
            <person name="McLeod M.P."/>
            <person name="Smajs D."/>
            <person name="Howell J.K."/>
            <person name="Pal S."/>
            <person name="Amin A."/>
            <person name="Vashisth P."/>
            <person name="McNeill T.Z."/>
            <person name="Xiang Q."/>
            <person name="Sodergren E."/>
            <person name="Baca E."/>
            <person name="Weinstock G.M."/>
            <person name="Norris S.J."/>
            <person name="Fraser C.M."/>
            <person name="Paulsen I.T."/>
        </authorList>
    </citation>
    <scope>NUCLEOTIDE SEQUENCE [LARGE SCALE GENOMIC DNA]</scope>
    <source>
        <strain evidence="2">ATCC 35405 / DSM 14222 / CIP 103919 / JCM 8153 / KCTC 15104</strain>
    </source>
</reference>
<evidence type="ECO:0000313" key="2">
    <source>
        <dbReference type="Proteomes" id="UP000008212"/>
    </source>
</evidence>
<dbReference type="PATRIC" id="fig|243275.7.peg.1105"/>
<dbReference type="Proteomes" id="UP000008212">
    <property type="component" value="Chromosome"/>
</dbReference>
<dbReference type="EMBL" id="AE017226">
    <property type="protein sequence ID" value="AAS11635.1"/>
    <property type="molecule type" value="Genomic_DNA"/>
</dbReference>
<dbReference type="KEGG" id="tde:TDE_1146"/>
<gene>
    <name evidence="1" type="ordered locus">TDE_1146</name>
</gene>
<dbReference type="HOGENOM" id="CLU_1389673_0_0_12"/>